<dbReference type="PROSITE" id="PS51257">
    <property type="entry name" value="PROKAR_LIPOPROTEIN"/>
    <property type="match status" value="1"/>
</dbReference>
<protein>
    <recommendedName>
        <fullName evidence="6">Peptidyl-prolyl cis-trans isomerase</fullName>
        <ecNumber evidence="6">5.2.1.8</ecNumber>
    </recommendedName>
</protein>
<dbReference type="EC" id="5.2.1.8" evidence="6"/>
<sequence length="242" mass="25339">MKKRLLCLAVAGIVLAGCKEEAPKEVVAAPSFESSTSQASYGMGLRVGQQVNETSMPFDSDSFVAGLNDGIEGAEAQVTQEQIIAAMQQLSAEMEQKMVAEQQAAGETNLAASAAFLAENATKEGVVTTDSGLQYKVISAGEGETPAADSVVEVHYRGTLIDGTEFDSSYSRNQTAQFPVNAVIGGWTEALQLMPVGSKWELYIPSELAYGPAGSPPIGPNAALIFEVELIAIEATDQAAAE</sequence>
<dbReference type="InterPro" id="IPR001179">
    <property type="entry name" value="PPIase_FKBP_dom"/>
</dbReference>
<dbReference type="InterPro" id="IPR000774">
    <property type="entry name" value="PPIase_FKBP_N"/>
</dbReference>
<keyword evidence="4 5" id="KW-0413">Isomerase</keyword>
<evidence type="ECO:0000313" key="9">
    <source>
        <dbReference type="Proteomes" id="UP000838100"/>
    </source>
</evidence>
<dbReference type="SUPFAM" id="SSF54534">
    <property type="entry name" value="FKBP-like"/>
    <property type="match status" value="1"/>
</dbReference>
<comment type="similarity">
    <text evidence="2 6">Belongs to the FKBP-type PPIase family.</text>
</comment>
<dbReference type="Pfam" id="PF01346">
    <property type="entry name" value="FKBP_N"/>
    <property type="match status" value="1"/>
</dbReference>
<accession>A0ABM9AFG0</accession>
<organism evidence="8 9">
    <name type="scientific">Sinobacterium norvegicum</name>
    <dbReference type="NCBI Taxonomy" id="1641715"/>
    <lineage>
        <taxon>Bacteria</taxon>
        <taxon>Pseudomonadati</taxon>
        <taxon>Pseudomonadota</taxon>
        <taxon>Gammaproteobacteria</taxon>
        <taxon>Cellvibrionales</taxon>
        <taxon>Spongiibacteraceae</taxon>
        <taxon>Sinobacterium</taxon>
    </lineage>
</organism>
<evidence type="ECO:0000259" key="7">
    <source>
        <dbReference type="PROSITE" id="PS50059"/>
    </source>
</evidence>
<dbReference type="PROSITE" id="PS50059">
    <property type="entry name" value="FKBP_PPIASE"/>
    <property type="match status" value="1"/>
</dbReference>
<dbReference type="Pfam" id="PF00254">
    <property type="entry name" value="FKBP_C"/>
    <property type="match status" value="1"/>
</dbReference>
<dbReference type="Gene3D" id="3.10.50.40">
    <property type="match status" value="1"/>
</dbReference>
<evidence type="ECO:0000256" key="5">
    <source>
        <dbReference type="PROSITE-ProRule" id="PRU00277"/>
    </source>
</evidence>
<dbReference type="InterPro" id="IPR046357">
    <property type="entry name" value="PPIase_dom_sf"/>
</dbReference>
<dbReference type="PANTHER" id="PTHR43811">
    <property type="entry name" value="FKBP-TYPE PEPTIDYL-PROLYL CIS-TRANS ISOMERASE FKPA"/>
    <property type="match status" value="1"/>
</dbReference>
<comment type="caution">
    <text evidence="8">The sequence shown here is derived from an EMBL/GenBank/DDBJ whole genome shotgun (WGS) entry which is preliminary data.</text>
</comment>
<evidence type="ECO:0000256" key="2">
    <source>
        <dbReference type="ARBA" id="ARBA00006577"/>
    </source>
</evidence>
<keyword evidence="3 5" id="KW-0697">Rotamase</keyword>
<dbReference type="InterPro" id="IPR036944">
    <property type="entry name" value="PPIase_FKBP_N_sf"/>
</dbReference>
<comment type="catalytic activity">
    <reaction evidence="1 5 6">
        <text>[protein]-peptidylproline (omega=180) = [protein]-peptidylproline (omega=0)</text>
        <dbReference type="Rhea" id="RHEA:16237"/>
        <dbReference type="Rhea" id="RHEA-COMP:10747"/>
        <dbReference type="Rhea" id="RHEA-COMP:10748"/>
        <dbReference type="ChEBI" id="CHEBI:83833"/>
        <dbReference type="ChEBI" id="CHEBI:83834"/>
        <dbReference type="EC" id="5.2.1.8"/>
    </reaction>
</comment>
<dbReference type="Proteomes" id="UP000838100">
    <property type="component" value="Unassembled WGS sequence"/>
</dbReference>
<evidence type="ECO:0000256" key="6">
    <source>
        <dbReference type="RuleBase" id="RU003915"/>
    </source>
</evidence>
<dbReference type="NCBIfam" id="NF008602">
    <property type="entry name" value="PRK11570.1"/>
    <property type="match status" value="1"/>
</dbReference>
<dbReference type="RefSeq" id="WP_237444564.1">
    <property type="nucleotide sequence ID" value="NZ_CAKLPX010000002.1"/>
</dbReference>
<feature type="domain" description="PPIase FKBP-type" evidence="7">
    <location>
        <begin position="149"/>
        <end position="234"/>
    </location>
</feature>
<evidence type="ECO:0000256" key="1">
    <source>
        <dbReference type="ARBA" id="ARBA00000971"/>
    </source>
</evidence>
<proteinExistence type="inferred from homology"/>
<dbReference type="EMBL" id="CAKLPX010000002">
    <property type="protein sequence ID" value="CAH0991862.1"/>
    <property type="molecule type" value="Genomic_DNA"/>
</dbReference>
<keyword evidence="9" id="KW-1185">Reference proteome</keyword>
<evidence type="ECO:0000256" key="3">
    <source>
        <dbReference type="ARBA" id="ARBA00023110"/>
    </source>
</evidence>
<dbReference type="GO" id="GO:0003755">
    <property type="term" value="F:peptidyl-prolyl cis-trans isomerase activity"/>
    <property type="evidence" value="ECO:0007669"/>
    <property type="project" value="UniProtKB-EC"/>
</dbReference>
<dbReference type="PANTHER" id="PTHR43811:SF19">
    <property type="entry name" value="39 KDA FK506-BINDING NUCLEAR PROTEIN"/>
    <property type="match status" value="1"/>
</dbReference>
<evidence type="ECO:0000256" key="4">
    <source>
        <dbReference type="ARBA" id="ARBA00023235"/>
    </source>
</evidence>
<reference evidence="8" key="1">
    <citation type="submission" date="2021-12" db="EMBL/GenBank/DDBJ databases">
        <authorList>
            <person name="Rodrigo-Torres L."/>
            <person name="Arahal R. D."/>
            <person name="Lucena T."/>
        </authorList>
    </citation>
    <scope>NUCLEOTIDE SEQUENCE</scope>
    <source>
        <strain evidence="8">CECT 8267</strain>
    </source>
</reference>
<name>A0ABM9AFG0_9GAMM</name>
<gene>
    <name evidence="8" type="primary">fklB_2</name>
    <name evidence="8" type="ORF">SIN8267_01977</name>
</gene>
<dbReference type="Gene3D" id="1.10.287.460">
    <property type="entry name" value="Peptidyl-prolyl cis-trans isomerase, FKBP-type, N-terminal domain"/>
    <property type="match status" value="1"/>
</dbReference>
<evidence type="ECO:0000313" key="8">
    <source>
        <dbReference type="EMBL" id="CAH0991862.1"/>
    </source>
</evidence>